<comment type="caution">
    <text evidence="3">The sequence shown here is derived from an EMBL/GenBank/DDBJ whole genome shotgun (WGS) entry which is preliminary data.</text>
</comment>
<evidence type="ECO:0000313" key="4">
    <source>
        <dbReference type="Proteomes" id="UP001153069"/>
    </source>
</evidence>
<feature type="domain" description="Fungal lipase-type" evidence="2">
    <location>
        <begin position="484"/>
        <end position="576"/>
    </location>
</feature>
<evidence type="ECO:0000313" key="3">
    <source>
        <dbReference type="EMBL" id="CAB9496305.1"/>
    </source>
</evidence>
<dbReference type="Proteomes" id="UP001153069">
    <property type="component" value="Unassembled WGS sequence"/>
</dbReference>
<protein>
    <submittedName>
        <fullName evidence="3">Lipase class 3 family protein</fullName>
    </submittedName>
</protein>
<dbReference type="AlphaFoldDB" id="A0A9N8D6V3"/>
<feature type="signal peptide" evidence="1">
    <location>
        <begin position="1"/>
        <end position="30"/>
    </location>
</feature>
<dbReference type="SUPFAM" id="SSF53474">
    <property type="entry name" value="alpha/beta-Hydrolases"/>
    <property type="match status" value="1"/>
</dbReference>
<dbReference type="PANTHER" id="PTHR47759">
    <property type="entry name" value="OS04G0509100 PROTEIN"/>
    <property type="match status" value="1"/>
</dbReference>
<dbReference type="Pfam" id="PF01764">
    <property type="entry name" value="Lipase_3"/>
    <property type="match status" value="2"/>
</dbReference>
<dbReference type="EMBL" id="CAICTM010000003">
    <property type="protein sequence ID" value="CAB9496305.1"/>
    <property type="molecule type" value="Genomic_DNA"/>
</dbReference>
<accession>A0A9N8D6V3</accession>
<dbReference type="InterPro" id="IPR029058">
    <property type="entry name" value="AB_hydrolase_fold"/>
</dbReference>
<proteinExistence type="predicted"/>
<evidence type="ECO:0000259" key="2">
    <source>
        <dbReference type="Pfam" id="PF01764"/>
    </source>
</evidence>
<keyword evidence="4" id="KW-1185">Reference proteome</keyword>
<keyword evidence="1" id="KW-0732">Signal</keyword>
<dbReference type="Gene3D" id="3.40.50.1820">
    <property type="entry name" value="alpha/beta hydrolase"/>
    <property type="match status" value="1"/>
</dbReference>
<organism evidence="3 4">
    <name type="scientific">Seminavis robusta</name>
    <dbReference type="NCBI Taxonomy" id="568900"/>
    <lineage>
        <taxon>Eukaryota</taxon>
        <taxon>Sar</taxon>
        <taxon>Stramenopiles</taxon>
        <taxon>Ochrophyta</taxon>
        <taxon>Bacillariophyta</taxon>
        <taxon>Bacillariophyceae</taxon>
        <taxon>Bacillariophycidae</taxon>
        <taxon>Naviculales</taxon>
        <taxon>Naviculaceae</taxon>
        <taxon>Seminavis</taxon>
    </lineage>
</organism>
<gene>
    <name evidence="3" type="ORF">SEMRO_3_G002810.1</name>
</gene>
<name>A0A9N8D6V3_9STRA</name>
<feature type="domain" description="Fungal lipase-type" evidence="2">
    <location>
        <begin position="615"/>
        <end position="668"/>
    </location>
</feature>
<sequence>MMISRQIFNLQIVGFCFILVSTGLPRATQAFTTTTTISARTIHNHPHQCLHDTHDKARQLWSAATDDIGVEESSLTKTGKFDLEAALFCSGLAFDSYVEPPSNSSRWERGSKGMDVAFVSNAFTRNLYKGLLQIQPIRAIGLPDEDDTIEGIATGGGTDAYLSVAVLEGDWKDDVFMLEKEMYHEGIRDLSGAAHVGRSSTAWSNVDETKSKQTKRNTGKQSAYHIKSGWGRDGQAVWSEDEDPFYLYLQDPATARLVFSIMDDDLIGEGSVVGSAHRRLTELIPEAKLTQQQLIENLKGELLAKLQESGGDLSQLDLNNDLAKVQLGARSWEGGIKMTSKPKKKDKKSQVAMGVAAGAAVAGPLGAAVGGVMANMYEGEVKGRIELKMSYLPLPPTPVKRERYTVLGGIPGITWGALFDKYVETQKAKLAAMEQVDDNNQNSNNIAPPGLLQVEDLEQCFFIKHSVTGGCCIVYRSLEKKLIVVSFRGTCEPKDLITDANLIQEAWVKGEDFDTPDACKVHQGIRQSMESISRRLKELILAAPAPGEEISDYDMIVTGHSLGGALSTMFSADIGEYGIDAGRALPQLAPSEPWWKSITNTIMGQEARDSSGKSGPPRPKSLRMYNFGSPRVGNNVFADRFDALLEDGRLDAAYRIVNGDDIVTRVPRTTSPLGVHYEHVGSTVMVSKEAEKVEGSDGDVAPAVWVEGESDASKCPVRDLDFALNSPLAEGTLLGDLLSATTAKDSESDQPDGGVFGRFSGVASKWSERVKTLKASDLASVVGIDRDFVEREFKIVESFAQGRALANHMEDDYYTAMGRAVGFRVAVGEEIIPLEEESA</sequence>
<dbReference type="InterPro" id="IPR002921">
    <property type="entry name" value="Fungal_lipase-type"/>
</dbReference>
<dbReference type="PANTHER" id="PTHR47759:SF2">
    <property type="entry name" value="TRIGLYCERIDE LIPASE"/>
    <property type="match status" value="1"/>
</dbReference>
<evidence type="ECO:0000256" key="1">
    <source>
        <dbReference type="SAM" id="SignalP"/>
    </source>
</evidence>
<reference evidence="3" key="1">
    <citation type="submission" date="2020-06" db="EMBL/GenBank/DDBJ databases">
        <authorList>
            <consortium name="Plant Systems Biology data submission"/>
        </authorList>
    </citation>
    <scope>NUCLEOTIDE SEQUENCE</scope>
    <source>
        <strain evidence="3">D6</strain>
    </source>
</reference>
<dbReference type="GO" id="GO:0006629">
    <property type="term" value="P:lipid metabolic process"/>
    <property type="evidence" value="ECO:0007669"/>
    <property type="project" value="InterPro"/>
</dbReference>
<feature type="chain" id="PRO_5040290605" evidence="1">
    <location>
        <begin position="31"/>
        <end position="839"/>
    </location>
</feature>
<dbReference type="CDD" id="cd00519">
    <property type="entry name" value="Lipase_3"/>
    <property type="match status" value="1"/>
</dbReference>
<dbReference type="OrthoDB" id="194358at2759"/>